<dbReference type="AlphaFoldDB" id="A0A8K0NKK0"/>
<sequence length="91" mass="10038">MFSLRTVARTQVRSLRIAPAMSARGYADNAGNAASSGGGDSFKNKEQAEEAVYFRKQEALKMAKAKESLAKNEEERKKLEKELKDLEAKSA</sequence>
<dbReference type="Pfam" id="PF04568">
    <property type="entry name" value="IATP"/>
    <property type="match status" value="1"/>
</dbReference>
<comment type="function">
    <text evidence="4">Inhibits the enzyme activity of ATPase.</text>
</comment>
<evidence type="ECO:0000256" key="3">
    <source>
        <dbReference type="ARBA" id="ARBA00023128"/>
    </source>
</evidence>
<reference evidence="6" key="1">
    <citation type="submission" date="2020-04" db="EMBL/GenBank/DDBJ databases">
        <title>Analysis of mating type loci in Filobasidium floriforme.</title>
        <authorList>
            <person name="Nowrousian M."/>
        </authorList>
    </citation>
    <scope>NUCLEOTIDE SEQUENCE</scope>
    <source>
        <strain evidence="6">CBS 6242</strain>
    </source>
</reference>
<gene>
    <name evidence="6" type="ORF">FFLO_06439</name>
</gene>
<comment type="similarity">
    <text evidence="2 4">Belongs to the ATPase inhibitor family.</text>
</comment>
<accession>A0A8K0NKK0</accession>
<keyword evidence="7" id="KW-1185">Reference proteome</keyword>
<organism evidence="6 7">
    <name type="scientific">Filobasidium floriforme</name>
    <dbReference type="NCBI Taxonomy" id="5210"/>
    <lineage>
        <taxon>Eukaryota</taxon>
        <taxon>Fungi</taxon>
        <taxon>Dikarya</taxon>
        <taxon>Basidiomycota</taxon>
        <taxon>Agaricomycotina</taxon>
        <taxon>Tremellomycetes</taxon>
        <taxon>Filobasidiales</taxon>
        <taxon>Filobasidiaceae</taxon>
        <taxon>Filobasidium</taxon>
    </lineage>
</organism>
<dbReference type="Gene3D" id="1.20.5.500">
    <property type="entry name" value="Single helix bin"/>
    <property type="match status" value="1"/>
</dbReference>
<keyword evidence="3" id="KW-0496">Mitochondrion</keyword>
<dbReference type="InterPro" id="IPR007648">
    <property type="entry name" value="ATPase_inhibitor_mt"/>
</dbReference>
<comment type="caution">
    <text evidence="6">The sequence shown here is derived from an EMBL/GenBank/DDBJ whole genome shotgun (WGS) entry which is preliminary data.</text>
</comment>
<dbReference type="GO" id="GO:0005739">
    <property type="term" value="C:mitochondrion"/>
    <property type="evidence" value="ECO:0007669"/>
    <property type="project" value="UniProtKB-SubCell"/>
</dbReference>
<evidence type="ECO:0000256" key="4">
    <source>
        <dbReference type="RuleBase" id="RU368087"/>
    </source>
</evidence>
<evidence type="ECO:0000256" key="1">
    <source>
        <dbReference type="ARBA" id="ARBA00004173"/>
    </source>
</evidence>
<dbReference type="Proteomes" id="UP000812966">
    <property type="component" value="Unassembled WGS sequence"/>
</dbReference>
<protein>
    <recommendedName>
        <fullName evidence="4">ATPase inhibitor, mitochondrial</fullName>
    </recommendedName>
</protein>
<name>A0A8K0NKK0_9TREE</name>
<evidence type="ECO:0000256" key="5">
    <source>
        <dbReference type="SAM" id="MobiDB-lite"/>
    </source>
</evidence>
<evidence type="ECO:0000313" key="6">
    <source>
        <dbReference type="EMBL" id="KAG7528061.1"/>
    </source>
</evidence>
<evidence type="ECO:0000256" key="2">
    <source>
        <dbReference type="ARBA" id="ARBA00010901"/>
    </source>
</evidence>
<proteinExistence type="inferred from homology"/>
<feature type="region of interest" description="Disordered" evidence="5">
    <location>
        <begin position="67"/>
        <end position="91"/>
    </location>
</feature>
<dbReference type="GO" id="GO:0042030">
    <property type="term" value="F:ATPase inhibitor activity"/>
    <property type="evidence" value="ECO:0007669"/>
    <property type="project" value="InterPro"/>
</dbReference>
<dbReference type="EMBL" id="JABELV010000210">
    <property type="protein sequence ID" value="KAG7528061.1"/>
    <property type="molecule type" value="Genomic_DNA"/>
</dbReference>
<comment type="subcellular location">
    <subcellularLocation>
        <location evidence="1">Mitochondrion</location>
    </subcellularLocation>
</comment>
<evidence type="ECO:0000313" key="7">
    <source>
        <dbReference type="Proteomes" id="UP000812966"/>
    </source>
</evidence>